<organism evidence="1 2">
    <name type="scientific">Deinococcus soli</name>
    <name type="common">ex Cha et al. 2016</name>
    <dbReference type="NCBI Taxonomy" id="1309411"/>
    <lineage>
        <taxon>Bacteria</taxon>
        <taxon>Thermotogati</taxon>
        <taxon>Deinococcota</taxon>
        <taxon>Deinococci</taxon>
        <taxon>Deinococcales</taxon>
        <taxon>Deinococcaceae</taxon>
        <taxon>Deinococcus</taxon>
    </lineage>
</organism>
<sequence length="108" mass="11642">MPMTRFGPSWGAPICQDLTTVEPPLGQPCAWCHDPISDGDGGLMIPHLPGGPRPYHWQCHTRQITGGANHIRGQCTCCGGTEPPDPPGVTRREAAILAVIAFEDRGFR</sequence>
<protein>
    <submittedName>
        <fullName evidence="1">Uncharacterized protein</fullName>
    </submittedName>
</protein>
<proteinExistence type="predicted"/>
<dbReference type="Proteomes" id="UP001185331">
    <property type="component" value="Unassembled WGS sequence"/>
</dbReference>
<evidence type="ECO:0000313" key="1">
    <source>
        <dbReference type="EMBL" id="MDR6218318.1"/>
    </source>
</evidence>
<dbReference type="AlphaFoldDB" id="A0AAE3XCD8"/>
<reference evidence="1" key="1">
    <citation type="submission" date="2023-07" db="EMBL/GenBank/DDBJ databases">
        <title>Sorghum-associated microbial communities from plants grown in Nebraska, USA.</title>
        <authorList>
            <person name="Schachtman D."/>
        </authorList>
    </citation>
    <scope>NUCLEOTIDE SEQUENCE</scope>
    <source>
        <strain evidence="1">BE330</strain>
    </source>
</reference>
<evidence type="ECO:0000313" key="2">
    <source>
        <dbReference type="Proteomes" id="UP001185331"/>
    </source>
</evidence>
<name>A0AAE3XCD8_9DEIO</name>
<accession>A0AAE3XCD8</accession>
<gene>
    <name evidence="1" type="ORF">J2Y00_001881</name>
</gene>
<dbReference type="RefSeq" id="WP_309854695.1">
    <property type="nucleotide sequence ID" value="NZ_JAVDQJ010000005.1"/>
</dbReference>
<dbReference type="EMBL" id="JAVDQK010000004">
    <property type="protein sequence ID" value="MDR6218318.1"/>
    <property type="molecule type" value="Genomic_DNA"/>
</dbReference>
<comment type="caution">
    <text evidence="1">The sequence shown here is derived from an EMBL/GenBank/DDBJ whole genome shotgun (WGS) entry which is preliminary data.</text>
</comment>